<feature type="transmembrane region" description="Helical" evidence="7">
    <location>
        <begin position="204"/>
        <end position="224"/>
    </location>
</feature>
<keyword evidence="4 7" id="KW-1133">Transmembrane helix</keyword>
<evidence type="ECO:0000256" key="1">
    <source>
        <dbReference type="ARBA" id="ARBA00004141"/>
    </source>
</evidence>
<feature type="transmembrane region" description="Helical" evidence="7">
    <location>
        <begin position="156"/>
        <end position="175"/>
    </location>
</feature>
<feature type="transmembrane region" description="Helical" evidence="7">
    <location>
        <begin position="355"/>
        <end position="375"/>
    </location>
</feature>
<dbReference type="Proteomes" id="UP000001357">
    <property type="component" value="Unassembled WGS sequence"/>
</dbReference>
<dbReference type="GeneID" id="5893489"/>
<comment type="similarity">
    <text evidence="2">Belongs to the major facilitator superfamily. Proton-dependent oligopeptide transporter (POT/PTR) (TC 2.A.17) family.</text>
</comment>
<dbReference type="PANTHER" id="PTHR11654">
    <property type="entry name" value="OLIGOPEPTIDE TRANSPORTER-RELATED"/>
    <property type="match status" value="1"/>
</dbReference>
<keyword evidence="3 7" id="KW-0812">Transmembrane</keyword>
<comment type="subcellular location">
    <subcellularLocation>
        <location evidence="1">Membrane</location>
        <topology evidence="1">Multi-pass membrane protein</topology>
    </subcellularLocation>
</comment>
<feature type="transmembrane region" description="Helical" evidence="7">
    <location>
        <begin position="231"/>
        <end position="256"/>
    </location>
</feature>
<dbReference type="FunCoup" id="A9V631">
    <property type="interactions" value="55"/>
</dbReference>
<name>A9V631_MONBE</name>
<feature type="region of interest" description="Disordered" evidence="6">
    <location>
        <begin position="1"/>
        <end position="22"/>
    </location>
</feature>
<organism evidence="8 9">
    <name type="scientific">Monosiga brevicollis</name>
    <name type="common">Choanoflagellate</name>
    <dbReference type="NCBI Taxonomy" id="81824"/>
    <lineage>
        <taxon>Eukaryota</taxon>
        <taxon>Choanoflagellata</taxon>
        <taxon>Craspedida</taxon>
        <taxon>Salpingoecidae</taxon>
        <taxon>Monosiga</taxon>
    </lineage>
</organism>
<dbReference type="InParanoid" id="A9V631"/>
<feature type="transmembrane region" description="Helical" evidence="7">
    <location>
        <begin position="276"/>
        <end position="297"/>
    </location>
</feature>
<feature type="transmembrane region" description="Helical" evidence="7">
    <location>
        <begin position="125"/>
        <end position="144"/>
    </location>
</feature>
<dbReference type="Gene3D" id="1.20.1250.20">
    <property type="entry name" value="MFS general substrate transporter like domains"/>
    <property type="match status" value="5"/>
</dbReference>
<evidence type="ECO:0000256" key="5">
    <source>
        <dbReference type="ARBA" id="ARBA00023136"/>
    </source>
</evidence>
<dbReference type="InterPro" id="IPR036259">
    <property type="entry name" value="MFS_trans_sf"/>
</dbReference>
<dbReference type="GO" id="GO:0005886">
    <property type="term" value="C:plasma membrane"/>
    <property type="evidence" value="ECO:0000318"/>
    <property type="project" value="GO_Central"/>
</dbReference>
<dbReference type="KEGG" id="mbr:MONBRDRAFT_27711"/>
<dbReference type="AlphaFoldDB" id="A9V631"/>
<feature type="transmembrane region" description="Helical" evidence="7">
    <location>
        <begin position="100"/>
        <end position="119"/>
    </location>
</feature>
<evidence type="ECO:0000256" key="2">
    <source>
        <dbReference type="ARBA" id="ARBA00005982"/>
    </source>
</evidence>
<evidence type="ECO:0000256" key="7">
    <source>
        <dbReference type="SAM" id="Phobius"/>
    </source>
</evidence>
<dbReference type="GO" id="GO:0071916">
    <property type="term" value="F:dipeptide transmembrane transporter activity"/>
    <property type="evidence" value="ECO:0000318"/>
    <property type="project" value="GO_Central"/>
</dbReference>
<keyword evidence="5 7" id="KW-0472">Membrane</keyword>
<accession>A9V631</accession>
<dbReference type="OMA" id="AFKGWRK"/>
<sequence>MSGEDGSGEGEGKGAVGRRLGGDRMEMVEQDSFELQSTAVAPRDGARAEVAAATSDPRADPESQVKVHEPRDPVAASHLVFGRYPRACLYIIGQEFSERATYYGLRTILVLYLVNYFGYTNDRATVWYHVFVMVSYLTSILGGILADSSWGKYKTIFWLSIVYLIGSSLLSFTSVNHLTGSPPSPWGAFLCPSLSRASSRFHPFLHPMSLAFCCLFHSPLLVCLPYPDAHVCVCVCMWTTLTIPTSALAFIALGTGGIKPCVSAFGGDQFTASQSGLIQAFGVPAALMAVALVVFVAGRHLYRYTFPTRNVLVDCSKAIWMGLRTKLRGTPNGIQYSHWLEPAEKRFGQAFIREVRVVLGVFVLFTPAPIFWALFDQQGSRWTLQAEQMKTFSMGALGEFRPDMMQALGPLLVMLMIPLFERGVYPLLALLRIRLTPLQRMGYGMILCALSFVISGLVQGAIDRDLRAGIPTHNQAYLRVLNAQSEQIWATYSDADLTFNTSLLPGNASAYYDFDVSDTNRNVTFELHRSSPPSTLSTTWMLQAKAKQSLVVYRTVGGGLDTFATDDYVPRDADTVNPDEARVRIINACPDCYLIYYSPDETNNVVAARSASSYDGGVFTAGRLEFIMMAMPSVPNSTLSSTPAPTTTTTLASTTVDPNASTVSPVDTITVAFVAQGGGDYSLLYTPQTASSLQGTVSVTEDKSGNGVSILWQAPQYIVITAGEILFSVTGLEMAFSEAPASMKAVVQAGWLLTTTLGSLIVIIVAESSFFRQRDEFFFFAGCMGAVTILFAWLARDYRYNNSRYLAIAHDLQTDDTGQEKPLLTDSRRASPLTSQPESDSERALDGLDDTSFA</sequence>
<evidence type="ECO:0000313" key="8">
    <source>
        <dbReference type="EMBL" id="EDQ86916.1"/>
    </source>
</evidence>
<feature type="compositionally biased region" description="Basic and acidic residues" evidence="6">
    <location>
        <begin position="57"/>
        <end position="68"/>
    </location>
</feature>
<dbReference type="Pfam" id="PF00854">
    <property type="entry name" value="PTR2"/>
    <property type="match status" value="2"/>
</dbReference>
<evidence type="ECO:0000256" key="4">
    <source>
        <dbReference type="ARBA" id="ARBA00022989"/>
    </source>
</evidence>
<evidence type="ECO:0000256" key="6">
    <source>
        <dbReference type="SAM" id="MobiDB-lite"/>
    </source>
</evidence>
<keyword evidence="9" id="KW-1185">Reference proteome</keyword>
<feature type="transmembrane region" description="Helical" evidence="7">
    <location>
        <begin position="777"/>
        <end position="795"/>
    </location>
</feature>
<dbReference type="EMBL" id="CH991562">
    <property type="protein sequence ID" value="EDQ86916.1"/>
    <property type="molecule type" value="Genomic_DNA"/>
</dbReference>
<protein>
    <submittedName>
        <fullName evidence="8">Uncharacterized protein</fullName>
    </submittedName>
</protein>
<evidence type="ECO:0000256" key="3">
    <source>
        <dbReference type="ARBA" id="ARBA00022692"/>
    </source>
</evidence>
<dbReference type="InterPro" id="IPR000109">
    <property type="entry name" value="POT_fam"/>
</dbReference>
<dbReference type="RefSeq" id="XP_001748155.1">
    <property type="nucleotide sequence ID" value="XM_001748103.1"/>
</dbReference>
<feature type="region of interest" description="Disordered" evidence="6">
    <location>
        <begin position="818"/>
        <end position="854"/>
    </location>
</feature>
<dbReference type="GO" id="GO:0140206">
    <property type="term" value="P:dipeptide import across plasma membrane"/>
    <property type="evidence" value="ECO:0000318"/>
    <property type="project" value="GO_Central"/>
</dbReference>
<feature type="region of interest" description="Disordered" evidence="6">
    <location>
        <begin position="38"/>
        <end position="68"/>
    </location>
</feature>
<dbReference type="eggNOG" id="KOG1237">
    <property type="taxonomic scope" value="Eukaryota"/>
</dbReference>
<proteinExistence type="inferred from homology"/>
<evidence type="ECO:0000313" key="9">
    <source>
        <dbReference type="Proteomes" id="UP000001357"/>
    </source>
</evidence>
<feature type="transmembrane region" description="Helical" evidence="7">
    <location>
        <begin position="443"/>
        <end position="462"/>
    </location>
</feature>
<dbReference type="STRING" id="81824.A9V631"/>
<reference evidence="8 9" key="1">
    <citation type="journal article" date="2008" name="Nature">
        <title>The genome of the choanoflagellate Monosiga brevicollis and the origin of metazoans.</title>
        <authorList>
            <consortium name="JGI Sequencing"/>
            <person name="King N."/>
            <person name="Westbrook M.J."/>
            <person name="Young S.L."/>
            <person name="Kuo A."/>
            <person name="Abedin M."/>
            <person name="Chapman J."/>
            <person name="Fairclough S."/>
            <person name="Hellsten U."/>
            <person name="Isogai Y."/>
            <person name="Letunic I."/>
            <person name="Marr M."/>
            <person name="Pincus D."/>
            <person name="Putnam N."/>
            <person name="Rokas A."/>
            <person name="Wright K.J."/>
            <person name="Zuzow R."/>
            <person name="Dirks W."/>
            <person name="Good M."/>
            <person name="Goodstein D."/>
            <person name="Lemons D."/>
            <person name="Li W."/>
            <person name="Lyons J.B."/>
            <person name="Morris A."/>
            <person name="Nichols S."/>
            <person name="Richter D.J."/>
            <person name="Salamov A."/>
            <person name="Bork P."/>
            <person name="Lim W.A."/>
            <person name="Manning G."/>
            <person name="Miller W.T."/>
            <person name="McGinnis W."/>
            <person name="Shapiro H."/>
            <person name="Tjian R."/>
            <person name="Grigoriev I.V."/>
            <person name="Rokhsar D."/>
        </authorList>
    </citation>
    <scope>NUCLEOTIDE SEQUENCE [LARGE SCALE GENOMIC DNA]</scope>
    <source>
        <strain evidence="9">MX1 / ATCC 50154</strain>
    </source>
</reference>
<feature type="transmembrane region" description="Helical" evidence="7">
    <location>
        <begin position="717"/>
        <end position="737"/>
    </location>
</feature>
<gene>
    <name evidence="8" type="ORF">MONBRDRAFT_27711</name>
</gene>
<feature type="transmembrane region" description="Helical" evidence="7">
    <location>
        <begin position="407"/>
        <end position="431"/>
    </location>
</feature>
<feature type="transmembrane region" description="Helical" evidence="7">
    <location>
        <begin position="749"/>
        <end position="771"/>
    </location>
</feature>
<dbReference type="FunFam" id="1.20.1250.20:FF:001670">
    <property type="entry name" value="Predicted protein"/>
    <property type="match status" value="1"/>
</dbReference>